<evidence type="ECO:0000256" key="5">
    <source>
        <dbReference type="ARBA" id="ARBA00023136"/>
    </source>
</evidence>
<sequence>MAEGDQHSCALFVVPVVSILIVMTCAAKIESTCAKLNSGQVFTISIIILMPVFAIAYSLSICGRPSENDVDFDITAHNKKWTLIFIVAVFIVFALSAGKLVRLSKVIGRSSAVSPNPVPGRPAYKEYRLDQFPASFRDGVLAQWNGSVSHCLIFYVSCDVVNATYDSLLRLSTAPLTALESGCCLPPQNCSFTFVSPIYWTSNQTSPLGGDCSNWNNDQLCFYCDSCKAALLAHITTSLRKVNKLTISGIVICGVFFLYSIWFLVVYANNIEPEA</sequence>
<evidence type="ECO:0000256" key="4">
    <source>
        <dbReference type="ARBA" id="ARBA00022989"/>
    </source>
</evidence>
<gene>
    <name evidence="7" type="ORF">CEURO_LOCUS16489</name>
</gene>
<feature type="transmembrane region" description="Helical" evidence="6">
    <location>
        <begin position="81"/>
        <end position="101"/>
    </location>
</feature>
<feature type="transmembrane region" description="Helical" evidence="6">
    <location>
        <begin position="12"/>
        <end position="29"/>
    </location>
</feature>
<keyword evidence="5 6" id="KW-0472">Membrane</keyword>
<evidence type="ECO:0000256" key="3">
    <source>
        <dbReference type="ARBA" id="ARBA00022692"/>
    </source>
</evidence>
<protein>
    <submittedName>
        <fullName evidence="7">Uncharacterized protein</fullName>
    </submittedName>
</protein>
<dbReference type="GO" id="GO:0016020">
    <property type="term" value="C:membrane"/>
    <property type="evidence" value="ECO:0007669"/>
    <property type="project" value="UniProtKB-SubCell"/>
</dbReference>
<reference evidence="7" key="1">
    <citation type="submission" date="2022-07" db="EMBL/GenBank/DDBJ databases">
        <authorList>
            <person name="Macas J."/>
            <person name="Novak P."/>
            <person name="Neumann P."/>
        </authorList>
    </citation>
    <scope>NUCLEOTIDE SEQUENCE</scope>
</reference>
<dbReference type="InterPro" id="IPR044991">
    <property type="entry name" value="TET_plant"/>
</dbReference>
<keyword evidence="8" id="KW-1185">Reference proteome</keyword>
<evidence type="ECO:0000256" key="1">
    <source>
        <dbReference type="ARBA" id="ARBA00004370"/>
    </source>
</evidence>
<dbReference type="Proteomes" id="UP001152484">
    <property type="component" value="Unassembled WGS sequence"/>
</dbReference>
<organism evidence="7 8">
    <name type="scientific">Cuscuta europaea</name>
    <name type="common">European dodder</name>
    <dbReference type="NCBI Taxonomy" id="41803"/>
    <lineage>
        <taxon>Eukaryota</taxon>
        <taxon>Viridiplantae</taxon>
        <taxon>Streptophyta</taxon>
        <taxon>Embryophyta</taxon>
        <taxon>Tracheophyta</taxon>
        <taxon>Spermatophyta</taxon>
        <taxon>Magnoliopsida</taxon>
        <taxon>eudicotyledons</taxon>
        <taxon>Gunneridae</taxon>
        <taxon>Pentapetalae</taxon>
        <taxon>asterids</taxon>
        <taxon>lamiids</taxon>
        <taxon>Solanales</taxon>
        <taxon>Convolvulaceae</taxon>
        <taxon>Cuscuteae</taxon>
        <taxon>Cuscuta</taxon>
        <taxon>Cuscuta subgen. Cuscuta</taxon>
    </lineage>
</organism>
<dbReference type="PANTHER" id="PTHR32191">
    <property type="entry name" value="TETRASPANIN-8-RELATED"/>
    <property type="match status" value="1"/>
</dbReference>
<evidence type="ECO:0000313" key="8">
    <source>
        <dbReference type="Proteomes" id="UP001152484"/>
    </source>
</evidence>
<evidence type="ECO:0000256" key="2">
    <source>
        <dbReference type="ARBA" id="ARBA00006840"/>
    </source>
</evidence>
<name>A0A9P0ZM74_CUSEU</name>
<feature type="transmembrane region" description="Helical" evidence="6">
    <location>
        <begin position="245"/>
        <end position="268"/>
    </location>
</feature>
<comment type="caution">
    <text evidence="7">The sequence shown here is derived from an EMBL/GenBank/DDBJ whole genome shotgun (WGS) entry which is preliminary data.</text>
</comment>
<dbReference type="EMBL" id="CAMAPE010000045">
    <property type="protein sequence ID" value="CAH9104265.1"/>
    <property type="molecule type" value="Genomic_DNA"/>
</dbReference>
<dbReference type="GO" id="GO:0009734">
    <property type="term" value="P:auxin-activated signaling pathway"/>
    <property type="evidence" value="ECO:0007669"/>
    <property type="project" value="InterPro"/>
</dbReference>
<evidence type="ECO:0000313" key="7">
    <source>
        <dbReference type="EMBL" id="CAH9104265.1"/>
    </source>
</evidence>
<dbReference type="OrthoDB" id="672773at2759"/>
<evidence type="ECO:0000256" key="6">
    <source>
        <dbReference type="SAM" id="Phobius"/>
    </source>
</evidence>
<keyword evidence="4 6" id="KW-1133">Transmembrane helix</keyword>
<dbReference type="AlphaFoldDB" id="A0A9P0ZM74"/>
<comment type="similarity">
    <text evidence="2">Belongs to the tetraspanin (TM4SF) family.</text>
</comment>
<proteinExistence type="inferred from homology"/>
<feature type="transmembrane region" description="Helical" evidence="6">
    <location>
        <begin position="41"/>
        <end position="61"/>
    </location>
</feature>
<comment type="subcellular location">
    <subcellularLocation>
        <location evidence="1">Membrane</location>
    </subcellularLocation>
</comment>
<accession>A0A9P0ZM74</accession>
<keyword evidence="3 6" id="KW-0812">Transmembrane</keyword>